<dbReference type="AlphaFoldDB" id="Q97L31"/>
<keyword evidence="3" id="KW-1185">Reference proteome</keyword>
<dbReference type="Pfam" id="PF16933">
    <property type="entry name" value="PelG"/>
    <property type="match status" value="1"/>
</dbReference>
<dbReference type="HOGENOM" id="CLU_043533_1_0_9"/>
<reference evidence="2 3" key="1">
    <citation type="journal article" date="2001" name="J. Bacteriol.">
        <title>Genome sequence and comparative analysis of the solvent-producing bacterium Clostridium acetobutylicum.</title>
        <authorList>
            <person name="Nolling J."/>
            <person name="Breton G."/>
            <person name="Omelchenko M.V."/>
            <person name="Makarova K.S."/>
            <person name="Zeng Q."/>
            <person name="Gibson R."/>
            <person name="Lee H.M."/>
            <person name="Dubois J."/>
            <person name="Qiu D."/>
            <person name="Hitti J."/>
            <person name="Wolf Y.I."/>
            <person name="Tatusov R.L."/>
            <person name="Sabathe F."/>
            <person name="Doucette-Stamm L."/>
            <person name="Soucaille P."/>
            <person name="Daly M.J."/>
            <person name="Bennett G.N."/>
            <person name="Koonin E.V."/>
            <person name="Smith D.R."/>
        </authorList>
    </citation>
    <scope>NUCLEOTIDE SEQUENCE [LARGE SCALE GENOMIC DNA]</scope>
    <source>
        <strain evidence="3">ATCC 824 / DSM 792 / JCM 1419 / LMG 5710 / VKM B-1787</strain>
    </source>
</reference>
<evidence type="ECO:0000313" key="3">
    <source>
        <dbReference type="Proteomes" id="UP000000814"/>
    </source>
</evidence>
<dbReference type="RefSeq" id="WP_010964053.1">
    <property type="nucleotide sequence ID" value="NC_003030.1"/>
</dbReference>
<feature type="transmembrane region" description="Helical" evidence="1">
    <location>
        <begin position="61"/>
        <end position="84"/>
    </location>
</feature>
<feature type="transmembrane region" description="Helical" evidence="1">
    <location>
        <begin position="162"/>
        <end position="183"/>
    </location>
</feature>
<feature type="transmembrane region" description="Helical" evidence="1">
    <location>
        <begin position="130"/>
        <end position="150"/>
    </location>
</feature>
<keyword evidence="1" id="KW-1133">Transmembrane helix</keyword>
<feature type="transmembrane region" description="Helical" evidence="1">
    <location>
        <begin position="333"/>
        <end position="355"/>
    </location>
</feature>
<dbReference type="PATRIC" id="fig|272562.8.peg.941"/>
<organism evidence="2 3">
    <name type="scientific">Clostridium acetobutylicum (strain ATCC 824 / DSM 792 / JCM 1419 / IAM 19013 / LMG 5710 / NBRC 13948 / NRRL B-527 / VKM B-1787 / 2291 / W)</name>
    <dbReference type="NCBI Taxonomy" id="272562"/>
    <lineage>
        <taxon>Bacteria</taxon>
        <taxon>Bacillati</taxon>
        <taxon>Bacillota</taxon>
        <taxon>Clostridia</taxon>
        <taxon>Eubacteriales</taxon>
        <taxon>Clostridiaceae</taxon>
        <taxon>Clostridium</taxon>
    </lineage>
</organism>
<dbReference type="InterPro" id="IPR031617">
    <property type="entry name" value="PelG"/>
</dbReference>
<gene>
    <name evidence="2" type="ordered locus">CA_C0735</name>
</gene>
<evidence type="ECO:0000313" key="2">
    <source>
        <dbReference type="EMBL" id="AAK78711.1"/>
    </source>
</evidence>
<protein>
    <submittedName>
        <fullName evidence="2">Transmembrane protein, ortholog TM1408</fullName>
    </submittedName>
</protein>
<feature type="transmembrane region" description="Helical" evidence="1">
    <location>
        <begin position="189"/>
        <end position="211"/>
    </location>
</feature>
<dbReference type="EMBL" id="AE001437">
    <property type="protein sequence ID" value="AAK78711.1"/>
    <property type="molecule type" value="Genomic_DNA"/>
</dbReference>
<dbReference type="STRING" id="272562.CA_C0735"/>
<dbReference type="KEGG" id="cac:CA_C0735"/>
<feature type="transmembrane region" description="Helical" evidence="1">
    <location>
        <begin position="104"/>
        <end position="124"/>
    </location>
</feature>
<proteinExistence type="predicted"/>
<feature type="transmembrane region" description="Helical" evidence="1">
    <location>
        <begin position="276"/>
        <end position="294"/>
    </location>
</feature>
<feature type="transmembrane region" description="Helical" evidence="1">
    <location>
        <begin position="422"/>
        <end position="442"/>
    </location>
</feature>
<feature type="transmembrane region" description="Helical" evidence="1">
    <location>
        <begin position="232"/>
        <end position="256"/>
    </location>
</feature>
<sequence length="478" mass="54882">MAGVGFQLKKLYNHKSLLLDFRTLMYSSIVIVGPQLLCIAAIAFFQIIMSNANVSFKDKELFLASTLYCFIFSQIITSGFSMIITRYISDKLFAKEYNKVLPSLYGVISICVFIGGVIGAVFFYKSPINIFTKFFTYILFIGLIVMWLETSYLSALKDYMKIVRSFLIGFVTSGVLGIIILKVTHINPIQISLLCFDIGVFIIVTLLMFYIKSFFKSSEKGYFDFLKYFDRYISLFLICFFYTVSLYIHNFIFWSGSLKEVISHTYIFATMYDVPTFYALLTTFPASIIFSISLETSFYDKYKEYYSQITLGGSLKEITNARKSMISVLYQQIFRLMEIQLFFSVVFIALGHYLLPFVGLSQISIDIFKSLTLGAFCSISMFTIILIDLYFENRKGALISTSVFLILNAVFTFISLKLGQNYYGVGYFLASFISVIVAFINLNKFLVNIDYITFCSQPIIYKEREGIFSLIVNKLYKV</sequence>
<feature type="transmembrane region" description="Helical" evidence="1">
    <location>
        <begin position="367"/>
        <end position="391"/>
    </location>
</feature>
<keyword evidence="1 2" id="KW-0812">Transmembrane</keyword>
<dbReference type="OrthoDB" id="37830at2"/>
<evidence type="ECO:0000256" key="1">
    <source>
        <dbReference type="SAM" id="Phobius"/>
    </source>
</evidence>
<feature type="transmembrane region" description="Helical" evidence="1">
    <location>
        <begin position="398"/>
        <end position="416"/>
    </location>
</feature>
<keyword evidence="1" id="KW-0472">Membrane</keyword>
<dbReference type="eggNOG" id="COG4267">
    <property type="taxonomic scope" value="Bacteria"/>
</dbReference>
<dbReference type="PIR" id="D96990">
    <property type="entry name" value="D96990"/>
</dbReference>
<feature type="transmembrane region" description="Helical" evidence="1">
    <location>
        <begin position="24"/>
        <end position="49"/>
    </location>
</feature>
<accession>Q97L31</accession>
<dbReference type="Proteomes" id="UP000000814">
    <property type="component" value="Chromosome"/>
</dbReference>
<dbReference type="GeneID" id="44997246"/>
<name>Q97L31_CLOAB</name>